<feature type="compositionally biased region" description="Polar residues" evidence="4">
    <location>
        <begin position="1381"/>
        <end position="1390"/>
    </location>
</feature>
<dbReference type="SUPFAM" id="SSF52047">
    <property type="entry name" value="RNI-like"/>
    <property type="match status" value="2"/>
</dbReference>
<protein>
    <recommendedName>
        <fullName evidence="5">VWFC domain-containing protein</fullName>
    </recommendedName>
</protein>
<feature type="region of interest" description="Disordered" evidence="4">
    <location>
        <begin position="1882"/>
        <end position="1994"/>
    </location>
</feature>
<feature type="region of interest" description="Disordered" evidence="4">
    <location>
        <begin position="1225"/>
        <end position="1337"/>
    </location>
</feature>
<feature type="compositionally biased region" description="Low complexity" evidence="4">
    <location>
        <begin position="3471"/>
        <end position="3487"/>
    </location>
</feature>
<feature type="compositionally biased region" description="Basic and acidic residues" evidence="4">
    <location>
        <begin position="1586"/>
        <end position="1600"/>
    </location>
</feature>
<organism evidence="6 7">
    <name type="scientific">Caerostris darwini</name>
    <dbReference type="NCBI Taxonomy" id="1538125"/>
    <lineage>
        <taxon>Eukaryota</taxon>
        <taxon>Metazoa</taxon>
        <taxon>Ecdysozoa</taxon>
        <taxon>Arthropoda</taxon>
        <taxon>Chelicerata</taxon>
        <taxon>Arachnida</taxon>
        <taxon>Araneae</taxon>
        <taxon>Araneomorphae</taxon>
        <taxon>Entelegynae</taxon>
        <taxon>Araneoidea</taxon>
        <taxon>Araneidae</taxon>
        <taxon>Caerostris</taxon>
    </lineage>
</organism>
<feature type="region of interest" description="Disordered" evidence="4">
    <location>
        <begin position="25"/>
        <end position="69"/>
    </location>
</feature>
<feature type="domain" description="VWFC" evidence="5">
    <location>
        <begin position="3562"/>
        <end position="3620"/>
    </location>
</feature>
<feature type="compositionally biased region" description="Basic and acidic residues" evidence="4">
    <location>
        <begin position="2214"/>
        <end position="2227"/>
    </location>
</feature>
<feature type="compositionally biased region" description="Basic and acidic residues" evidence="4">
    <location>
        <begin position="2362"/>
        <end position="2387"/>
    </location>
</feature>
<feature type="compositionally biased region" description="Polar residues" evidence="4">
    <location>
        <begin position="2085"/>
        <end position="2095"/>
    </location>
</feature>
<dbReference type="SMART" id="SM00214">
    <property type="entry name" value="VWC"/>
    <property type="match status" value="2"/>
</dbReference>
<dbReference type="InterPro" id="IPR001007">
    <property type="entry name" value="VWF_dom"/>
</dbReference>
<dbReference type="GO" id="GO:0005576">
    <property type="term" value="C:extracellular region"/>
    <property type="evidence" value="ECO:0007669"/>
    <property type="project" value="UniProtKB-SubCell"/>
</dbReference>
<feature type="region of interest" description="Disordered" evidence="4">
    <location>
        <begin position="3403"/>
        <end position="3488"/>
    </location>
</feature>
<feature type="region of interest" description="Disordered" evidence="4">
    <location>
        <begin position="530"/>
        <end position="563"/>
    </location>
</feature>
<feature type="region of interest" description="Disordered" evidence="4">
    <location>
        <begin position="3200"/>
        <end position="3224"/>
    </location>
</feature>
<feature type="compositionally biased region" description="Low complexity" evidence="4">
    <location>
        <begin position="802"/>
        <end position="818"/>
    </location>
</feature>
<feature type="domain" description="VWFC" evidence="5">
    <location>
        <begin position="606"/>
        <end position="666"/>
    </location>
</feature>
<comment type="caution">
    <text evidence="6">The sequence shown here is derived from an EMBL/GenBank/DDBJ whole genome shotgun (WGS) entry which is preliminary data.</text>
</comment>
<feature type="region of interest" description="Disordered" evidence="4">
    <location>
        <begin position="1734"/>
        <end position="1763"/>
    </location>
</feature>
<evidence type="ECO:0000256" key="4">
    <source>
        <dbReference type="SAM" id="MobiDB-lite"/>
    </source>
</evidence>
<feature type="compositionally biased region" description="Polar residues" evidence="4">
    <location>
        <begin position="58"/>
        <end position="68"/>
    </location>
</feature>
<feature type="compositionally biased region" description="Basic and acidic residues" evidence="4">
    <location>
        <begin position="1904"/>
        <end position="1917"/>
    </location>
</feature>
<feature type="region of interest" description="Disordered" evidence="4">
    <location>
        <begin position="720"/>
        <end position="740"/>
    </location>
</feature>
<feature type="compositionally biased region" description="Basic and acidic residues" evidence="4">
    <location>
        <begin position="1832"/>
        <end position="1854"/>
    </location>
</feature>
<feature type="compositionally biased region" description="Polar residues" evidence="4">
    <location>
        <begin position="1116"/>
        <end position="1133"/>
    </location>
</feature>
<feature type="region of interest" description="Disordered" evidence="4">
    <location>
        <begin position="2912"/>
        <end position="2959"/>
    </location>
</feature>
<feature type="compositionally biased region" description="Basic and acidic residues" evidence="4">
    <location>
        <begin position="2116"/>
        <end position="2125"/>
    </location>
</feature>
<feature type="compositionally biased region" description="Basic and acidic residues" evidence="4">
    <location>
        <begin position="2041"/>
        <end position="2054"/>
    </location>
</feature>
<feature type="region of interest" description="Disordered" evidence="4">
    <location>
        <begin position="3362"/>
        <end position="3381"/>
    </location>
</feature>
<feature type="compositionally biased region" description="Polar residues" evidence="4">
    <location>
        <begin position="541"/>
        <end position="553"/>
    </location>
</feature>
<feature type="compositionally biased region" description="Basic and acidic residues" evidence="4">
    <location>
        <begin position="1364"/>
        <end position="1379"/>
    </location>
</feature>
<feature type="compositionally biased region" description="Polar residues" evidence="4">
    <location>
        <begin position="2999"/>
        <end position="3011"/>
    </location>
</feature>
<feature type="compositionally biased region" description="Basic and acidic residues" evidence="4">
    <location>
        <begin position="2284"/>
        <end position="2299"/>
    </location>
</feature>
<feature type="region of interest" description="Disordered" evidence="4">
    <location>
        <begin position="1091"/>
        <end position="1135"/>
    </location>
</feature>
<feature type="compositionally biased region" description="Polar residues" evidence="4">
    <location>
        <begin position="2389"/>
        <end position="2423"/>
    </location>
</feature>
<feature type="compositionally biased region" description="Polar residues" evidence="4">
    <location>
        <begin position="36"/>
        <end position="49"/>
    </location>
</feature>
<proteinExistence type="predicted"/>
<feature type="compositionally biased region" description="Polar residues" evidence="4">
    <location>
        <begin position="2156"/>
        <end position="2172"/>
    </location>
</feature>
<feature type="compositionally biased region" description="Low complexity" evidence="4">
    <location>
        <begin position="3205"/>
        <end position="3218"/>
    </location>
</feature>
<feature type="compositionally biased region" description="Polar residues" evidence="4">
    <location>
        <begin position="1655"/>
        <end position="1668"/>
    </location>
</feature>
<evidence type="ECO:0000259" key="5">
    <source>
        <dbReference type="SMART" id="SM00214"/>
    </source>
</evidence>
<feature type="compositionally biased region" description="Polar residues" evidence="4">
    <location>
        <begin position="3407"/>
        <end position="3428"/>
    </location>
</feature>
<feature type="compositionally biased region" description="Basic and acidic residues" evidence="4">
    <location>
        <begin position="889"/>
        <end position="904"/>
    </location>
</feature>
<feature type="compositionally biased region" description="Low complexity" evidence="4">
    <location>
        <begin position="3440"/>
        <end position="3457"/>
    </location>
</feature>
<feature type="region of interest" description="Disordered" evidence="4">
    <location>
        <begin position="2116"/>
        <end position="2423"/>
    </location>
</feature>
<feature type="compositionally biased region" description="Polar residues" evidence="4">
    <location>
        <begin position="2301"/>
        <end position="2313"/>
    </location>
</feature>
<name>A0AAV4TEY1_9ARAC</name>
<feature type="compositionally biased region" description="Low complexity" evidence="4">
    <location>
        <begin position="123"/>
        <end position="138"/>
    </location>
</feature>
<accession>A0AAV4TEY1</accession>
<feature type="compositionally biased region" description="Polar residues" evidence="4">
    <location>
        <begin position="1439"/>
        <end position="1452"/>
    </location>
</feature>
<feature type="compositionally biased region" description="Basic and acidic residues" evidence="4">
    <location>
        <begin position="2071"/>
        <end position="2082"/>
    </location>
</feature>
<feature type="region of interest" description="Disordered" evidence="4">
    <location>
        <begin position="1167"/>
        <end position="1211"/>
    </location>
</feature>
<feature type="compositionally biased region" description="Low complexity" evidence="4">
    <location>
        <begin position="1243"/>
        <end position="1257"/>
    </location>
</feature>
<dbReference type="PANTHER" id="PTHR46698:SF3">
    <property type="entry name" value="TENECTIN ISOFORM 1-RELATED"/>
    <property type="match status" value="1"/>
</dbReference>
<reference evidence="6 7" key="1">
    <citation type="submission" date="2021-06" db="EMBL/GenBank/DDBJ databases">
        <title>Caerostris darwini draft genome.</title>
        <authorList>
            <person name="Kono N."/>
            <person name="Arakawa K."/>
        </authorList>
    </citation>
    <scope>NUCLEOTIDE SEQUENCE [LARGE SCALE GENOMIC DNA]</scope>
</reference>
<evidence type="ECO:0000313" key="6">
    <source>
        <dbReference type="EMBL" id="GIY43764.1"/>
    </source>
</evidence>
<sequence>MPVEDPTQKTTQSLYYETTLTPLSIHHKKENDQTEEIASSETAGIQEQNPIIHETSEVPGTSSVMPTTTDEDTYVEDNKIQTTLKPLYYETTLQPLDEAHTKESIHIKEITSPKIIGVKGRKPTTPATTEVRTTPTVKPTTTEKIEDAYVEDSQTQKESQPLHYETTTTPITSQALEEKDPVKETIPPNVVEIKGLTSTIPVTTEVPGATSIKVTTIEKVEDTSIEEHSIQTTSKPLYYETTILPLDAAHTFEKFEELKPVKLTTTEKDEDIYVEDNQTQKTSQSLYYETTPTPITSQVLEEKDQVKETIPPNVVEIKGQTSIISATTEVPDASSIKLTTIEKVEDVSIEEHSTQTTSKPLYYETTVLPLDAADTFEEKDHAEETIPPKVVEIQEQKTTISATTEPLYYETTSLPLSAEENIHIKEITLPEVIAVNGRKPTITETTEVPGTSSVKPTTAEIGEIVSDENYSTQKTSQTLYYETTSTSPNALDIHDHINDITPPNFVEIKKQKTIISSTTEVPDISSVKPTVSPVISEESGRQPSGVKTSQKKGQISHIKGKRPQIKDKPILPIGVIPGEKRITTTTVSSFVKTRPFVMRIPGEGFCQVGKTTYKHGQTVPSTDVCKMDCQCNRGKIYCVETICETPEKPNCVAIRKEGSCCPIYNCGTSVTKPAEFIDIIEFTNPDELTFSKPTTQSTYVSSIESLSSTEKSEVIDTTLKPHTEPSHDQEKETYFSSTALPPSTFEVSPTINELDTTVVSSTTLQNTDSFGTETIISKEKPEVADSVFETHTESNYTKEIESSSSSTSSPHATETSSTVDTLAISTTVGGLTTPQSTDISDIKTVISTEKPKPTDTVFATHTESSHTNEIEEISSSSQLLSTSVSESSHTIEKLDTSTDVRDTDTETSTAADISHDTASGKTQSSKESETTSVYNKFSSELTTAKTSTETTLEAEIIDKTNIIADEKEVTAPNDALTDEILSEEIFPRTTQSSITDSDLTEKPIDFTTERPIISLSHESSSTPAVKDVTDELLSKGTDSYSETDLQDKYTFQTTFHTGVSSTQTSDITSESTEKYRPVTEKTEALEVEVDKDTYHSTDSRETTTETENPEYIPRTTGASITSQQEDTTISSVQPIDLSTKKPVSLSPEVSTNQEIISTTIKEFEDEVQKEVTGGRGTEESTTAQRTTQTPVADHEEISSTSSVISTHDDGLEKDVETTSIKEQLLDNVQKTESSTNSFDSEISVSNDDQSSFSSPQPEDTNTSPHSFDISSSTQTPHESDYDIKRITSTKAPVSDQEITTKEEPIFTDSDGTSTSGEGGFIFPETSKPSTETTGNKEVSELLDSEIDSLVHGRKKNATSGFEDVTTKPDDLTTESHVESFDFSSKTPESQDASDKPQEITTHFPETDVKFQESTSSEASFVTKVHETQDDDLQTGGDQITNINISKNESFDSVNEEYDSHDGSSGTPVSEERISTLPDVTGNLDGSQGTTTQYPETDDKIQENVTSKIPFVTETHQTTETTEDDLHSVGDQIINVNISKDEGFGSGNDDYGSHNGSSGTQASQEGTSTVKDVTDIPQTTTEGTFESDDHKKDDHDAEKSKTSLSTSSSPEITTSKSEQTYISTTTKASSSGSSVASIDLDGSTTESPEILDSDVSHSSDSGTEISDVTTVEYEKPVFTTEVPTSDIIHDEKDINVLLVKPESPELTVDTASTDESKHDRTELLSTNVYSTLSEISDEEVRTTRAPEISSSTDITSSEKAEISTIEEKSSTIVVKDITQETTDETIDLRNTGYHSEKFDEFSPSTTTSPRDIQTTRVSGIPVSTDITSSGKVTTEEKSSTTVDKEISQETTDKTSDLMSTEYHSGKYDKLSTLTTSPQDIQTIRVSGIPESNDITSTGKVEISTTEEKSSTTVVDKETSQQTTDKTTDITNTEHHSEKFDEFSPSTPTSPHDIQTTRVTEIPVSTDITSSEKVEISTTEEKSSATVVDKETSQETTDKTIDLMTTGYHSEKFDEFLPSTTTSPHDIPVTRVTEIVFSTDITSSEKAEISTSEEKSSTTVAKDITQETTDETSDLRSTEYHSEENNELFSSTTTTPQGIPITRVPEVSFSTGITFSEKAEISSEEKSSTTVAKDITQETTDETIDLRSTGYHSEENNELFSSTTASPHEVTTTRVPEISSSTDITSSEKAEISTSEEKSSTTVAKDITQETTDETSDLRSTEYQSEKNNELFSSTTTSPHDAQSTRVSELLVSTDVTPSEETEIPADKEHSSTHIGKATSQGTTDETTHLADAEHHSEKYDVSLSSTTTSPHESISTTSSVKDDSYSSSVPEDSKHESDGSSDEDLTGDSEDEESIQQFTDPPKQTEKPESHIKLQETHETSVSAKDEVSTPPTHETSSYTKVDVSISTMPAETDLTSTKNKNEYTTDFVEQTDETENLFEDKEQYLSSSSIFDEDELKTTTFTVPSTSFKSISEGNEEKEQGDTQHDLKITEIFDYVSTSKPTTIIEDSKPTTIIEDSKPTTIIEDTKPTTIIEDSKPTSVIEDSKPTTIIEDSKPTTITEDSKPTTIIEDSKPTSVIEDSKPTSVIEDSKLTTIIGDSKSTTTIADSKYTTTIEDSKPTAIIEDSKPTTIIEDSKPTTIIEDSKSTTIIEDSKPTTSSHLPNTVNSTFTESYATSSVPTEKKTTSLSNDINAIGSITQSDKRRPLPTFSTESISDSLITDNTSTYDSDLEIVTEHTTLSHLPKETEVHSTTDRIQEDFKSTQATSFNDKQDITLPQNLANETSHIIDEIITQDYDFHKQTYPPKEIEESFAGTTEESEFSDIHESENNNIHITEHSVKSSLSTVATTPPSLISENLGISTTSTSFEDKITVTEDSKTSSTSYESSTTEKTKFETVPTQDYGFHKEVYYPPKHAESTKSESTQDITKSSTYFTTPTSNSFEQKTSTLNQPENDDHELTTDTPVKQSTTYHTVIPVKETTVGYTTNKFTEETTIKTTSTSMQDSETSTPYHQETSSTFSSSDTEVPSNMTPSTETVSGIQPIDENKLSTVDLETTNEFLTSISEINTSTKDQTLAEKVKNENVTDEIQHEVYSSTSTYSTKKDEITEEPVTSSAIELINSSEKHTKDDYLYTTHISGVTDIDSSSTVNPELEKTDGEISYDQETHSTSYDQNSDLLKTTFSNETPLENQTFNEIVSTLYPTQAEHNTSSSSDTSPSVNESTDFDHTLPIDVSTQEKTSYKPVTETLENKTEHFTDIPKETITSSIPNTEESVTISSHATEQEIISTSTSFSTSAKAGTHDEKLPDAASFTTKEDSVNFSTTQTVEHNVFNESNKLDLSEGEDKLGTVIVPDDDKNITDKLVSTEKETTTTSLYPDQTSEHSEDIKNLTTAHPFSSSTKSHYVGVKGQEHSTTPSPLTTITHPFGSSSTKSHYVGVKGHEHSTTSSPLTTTTHPLGSSSTKSHYVGVKGHEHSTTSSPLTTTTENSPTIPFNELQKNVTSSSQDENSSEEHEKLLQTIASFFPNSSIPSIVVESHEHLTTSSSLITSTAKPIEDAQQQLPEDGYCLYENKVYSSAEQIPRKDPCEFCFCFRGDIICLQQSCPPPIRGCYATPIEGFCCPRFHCPVQEMHFNITRTTTTTTQDPRRAKYLLQPIDYNAGCEIEGKAYHVHQVVRPSSGPCMLCRCELGGIMKCDPRDCQPQAPLLLRLNKEFFKKSFKRAGEEKVWNKLSNRNHLWFYFLLQHSGPAGALSPCYTDCSNFTMSGNNHHRTPLSLKEICFQKVAFLLRSGQWRKWRVNPFTFLPSTVLDELMSKLLPDDAIPIQCSLELAPLQPLLTSRRLQHLDLSYFPYEEQFCMFFKLLSDGCQNLQSLSLPRNIGIYNVSEQLELLLLSCHKLEYLHSPIFFNLDALKNCANLKCLRFHFPARLLVDYFCYEAVDSLEYLKSLKVFALCGMYDFFSDYKAIAVILKHCPKIISVGCIDSIMAIHYIQYSQQQRNIPPIQFQLRKCFWGFHNSSNLSYFLEKVDFLNPNFSNKIRMAVTSCPYIEELVFTIPRIDSIKHLSGLKNLTFLYIDFGVCDDNYLSEFVSLLVEIGPQLKHLGVVRSNIIPINVAIENCPNLTSLKFSSAVDKINREILSSVTTSRLKNLTLDKCDKFSLLYALSCCKNLKELFLFDGSCLDDNLLNSILDKNPLSELKVAYISKCRLSGRGLRNFLISAKQLDTFFILSDELFLCNEDVLLQELNRVNTCKSGSKLLKTEIFNQKLNPCCF</sequence>
<feature type="region of interest" description="Disordered" evidence="4">
    <location>
        <begin position="1352"/>
        <end position="1668"/>
    </location>
</feature>
<feature type="region of interest" description="Disordered" evidence="4">
    <location>
        <begin position="2041"/>
        <end position="2099"/>
    </location>
</feature>
<feature type="compositionally biased region" description="Polar residues" evidence="4">
    <location>
        <begin position="1801"/>
        <end position="1816"/>
    </location>
</feature>
<dbReference type="PANTHER" id="PTHR46698">
    <property type="entry name" value="CROSSVEINLESS 2"/>
    <property type="match status" value="1"/>
</dbReference>
<feature type="region of interest" description="Disordered" evidence="4">
    <location>
        <begin position="1787"/>
        <end position="1859"/>
    </location>
</feature>
<feature type="compositionally biased region" description="Polar residues" evidence="4">
    <location>
        <begin position="2228"/>
        <end position="2245"/>
    </location>
</feature>
<feature type="compositionally biased region" description="Polar residues" evidence="4">
    <location>
        <begin position="1483"/>
        <end position="1494"/>
    </location>
</feature>
<feature type="compositionally biased region" description="Basic and acidic residues" evidence="4">
    <location>
        <begin position="1924"/>
        <end position="1940"/>
    </location>
</feature>
<feature type="compositionally biased region" description="Polar residues" evidence="4">
    <location>
        <begin position="3022"/>
        <end position="3035"/>
    </location>
</feature>
<dbReference type="SUPFAM" id="SSF57603">
    <property type="entry name" value="FnI-like domain"/>
    <property type="match status" value="2"/>
</dbReference>
<dbReference type="InterPro" id="IPR052424">
    <property type="entry name" value="Kielin_Chordin-BMP_Reg"/>
</dbReference>
<feature type="compositionally biased region" description="Acidic residues" evidence="4">
    <location>
        <begin position="2338"/>
        <end position="2353"/>
    </location>
</feature>
<feature type="compositionally biased region" description="Low complexity" evidence="4">
    <location>
        <begin position="3012"/>
        <end position="3021"/>
    </location>
</feature>
<evidence type="ECO:0000256" key="2">
    <source>
        <dbReference type="ARBA" id="ARBA00022525"/>
    </source>
</evidence>
<keyword evidence="3" id="KW-0732">Signal</keyword>
<feature type="compositionally biased region" description="Basic and acidic residues" evidence="4">
    <location>
        <begin position="720"/>
        <end position="733"/>
    </location>
</feature>
<feature type="compositionally biased region" description="Polar residues" evidence="4">
    <location>
        <begin position="1179"/>
        <end position="1190"/>
    </location>
</feature>
<feature type="compositionally biased region" description="Low complexity" evidence="4">
    <location>
        <begin position="1601"/>
        <end position="1636"/>
    </location>
</feature>
<feature type="compositionally biased region" description="Polar residues" evidence="4">
    <location>
        <begin position="1553"/>
        <end position="1583"/>
    </location>
</feature>
<keyword evidence="7" id="KW-1185">Reference proteome</keyword>
<comment type="subcellular location">
    <subcellularLocation>
        <location evidence="1">Secreted</location>
    </subcellularLocation>
</comment>
<feature type="region of interest" description="Disordered" evidence="4">
    <location>
        <begin position="2992"/>
        <end position="3035"/>
    </location>
</feature>
<evidence type="ECO:0000256" key="3">
    <source>
        <dbReference type="ARBA" id="ARBA00022729"/>
    </source>
</evidence>
<keyword evidence="2" id="KW-0964">Secreted</keyword>
<feature type="compositionally biased region" description="Polar residues" evidence="4">
    <location>
        <begin position="1942"/>
        <end position="1957"/>
    </location>
</feature>
<feature type="region of interest" description="Disordered" evidence="4">
    <location>
        <begin position="2871"/>
        <end position="2890"/>
    </location>
</feature>
<feature type="compositionally biased region" description="Polar residues" evidence="4">
    <location>
        <begin position="1225"/>
        <end position="1242"/>
    </location>
</feature>
<dbReference type="InterPro" id="IPR032675">
    <property type="entry name" value="LRR_dom_sf"/>
</dbReference>
<feature type="region of interest" description="Disordered" evidence="4">
    <location>
        <begin position="853"/>
        <end position="933"/>
    </location>
</feature>
<dbReference type="Gene3D" id="3.80.10.10">
    <property type="entry name" value="Ribonuclease Inhibitor"/>
    <property type="match status" value="2"/>
</dbReference>
<feature type="compositionally biased region" description="Low complexity" evidence="4">
    <location>
        <begin position="870"/>
        <end position="888"/>
    </location>
</feature>
<feature type="region of interest" description="Disordered" evidence="4">
    <location>
        <begin position="117"/>
        <end position="138"/>
    </location>
</feature>
<feature type="compositionally biased region" description="Basic and acidic residues" evidence="4">
    <location>
        <begin position="2184"/>
        <end position="2197"/>
    </location>
</feature>
<feature type="compositionally biased region" description="Low complexity" evidence="4">
    <location>
        <begin position="2314"/>
        <end position="2328"/>
    </location>
</feature>
<dbReference type="Proteomes" id="UP001054837">
    <property type="component" value="Unassembled WGS sequence"/>
</dbReference>
<feature type="compositionally biased region" description="Polar residues" evidence="4">
    <location>
        <begin position="2918"/>
        <end position="2949"/>
    </location>
</feature>
<dbReference type="Gene3D" id="6.20.200.20">
    <property type="match status" value="1"/>
</dbReference>
<feature type="region of interest" description="Disordered" evidence="4">
    <location>
        <begin position="3140"/>
        <end position="3166"/>
    </location>
</feature>
<feature type="compositionally biased region" description="Basic and acidic residues" evidence="4">
    <location>
        <begin position="1091"/>
        <end position="1103"/>
    </location>
</feature>
<evidence type="ECO:0000313" key="7">
    <source>
        <dbReference type="Proteomes" id="UP001054837"/>
    </source>
</evidence>
<gene>
    <name evidence="6" type="primary">X975_24877</name>
    <name evidence="6" type="ORF">CDAR_523021</name>
</gene>
<feature type="compositionally biased region" description="Basic and acidic residues" evidence="4">
    <location>
        <begin position="1968"/>
        <end position="1994"/>
    </location>
</feature>
<dbReference type="EMBL" id="BPLQ01009397">
    <property type="protein sequence ID" value="GIY43764.1"/>
    <property type="molecule type" value="Genomic_DNA"/>
</dbReference>
<feature type="compositionally biased region" description="Polar residues" evidence="4">
    <location>
        <begin position="1326"/>
        <end position="1336"/>
    </location>
</feature>
<feature type="compositionally biased region" description="Polar residues" evidence="4">
    <location>
        <begin position="1258"/>
        <end position="1276"/>
    </location>
</feature>
<feature type="region of interest" description="Disordered" evidence="4">
    <location>
        <begin position="793"/>
        <end position="820"/>
    </location>
</feature>
<evidence type="ECO:0000256" key="1">
    <source>
        <dbReference type="ARBA" id="ARBA00004613"/>
    </source>
</evidence>